<dbReference type="PANTHER" id="PTHR47797">
    <property type="entry name" value="DEHYDROGENASE, PUTATIVE (AFU_ORTHOLOGUE AFUA_8G05805)-RELATED"/>
    <property type="match status" value="1"/>
</dbReference>
<feature type="domain" description="Cellobiose dehydrogenase-like cytochrome" evidence="1">
    <location>
        <begin position="140"/>
        <end position="311"/>
    </location>
</feature>
<name>A0A9W8MHH0_9AGAR</name>
<gene>
    <name evidence="3" type="ORF">H1R20_g4937</name>
</gene>
<dbReference type="Proteomes" id="UP001140091">
    <property type="component" value="Unassembled WGS sequence"/>
</dbReference>
<dbReference type="InterPro" id="IPR011042">
    <property type="entry name" value="6-blade_b-propeller_TolB-like"/>
</dbReference>
<proteinExistence type="predicted"/>
<feature type="non-terminal residue" evidence="3">
    <location>
        <position position="1"/>
    </location>
</feature>
<accession>A0A9W8MHH0</accession>
<dbReference type="Gene3D" id="2.60.40.1210">
    <property type="entry name" value="Cellobiose dehydrogenase, cytochrome domain"/>
    <property type="match status" value="1"/>
</dbReference>
<dbReference type="AlphaFoldDB" id="A0A9W8MHH0"/>
<protein>
    <recommendedName>
        <fullName evidence="5">Cellobiose dehydrogenase cytochrome domain-containing protein</fullName>
    </recommendedName>
</protein>
<dbReference type="Pfam" id="PF16010">
    <property type="entry name" value="CDH-cyt"/>
    <property type="match status" value="1"/>
</dbReference>
<evidence type="ECO:0000313" key="3">
    <source>
        <dbReference type="EMBL" id="KAJ2932165.1"/>
    </source>
</evidence>
<dbReference type="SUPFAM" id="SSF49344">
    <property type="entry name" value="CBD9-like"/>
    <property type="match status" value="1"/>
</dbReference>
<dbReference type="SUPFAM" id="SSF50952">
    <property type="entry name" value="Soluble quinoprotein glucose dehydrogenase"/>
    <property type="match status" value="1"/>
</dbReference>
<dbReference type="EMBL" id="JANBPK010000779">
    <property type="protein sequence ID" value="KAJ2932165.1"/>
    <property type="molecule type" value="Genomic_DNA"/>
</dbReference>
<organism evidence="3 4">
    <name type="scientific">Candolleomyces eurysporus</name>
    <dbReference type="NCBI Taxonomy" id="2828524"/>
    <lineage>
        <taxon>Eukaryota</taxon>
        <taxon>Fungi</taxon>
        <taxon>Dikarya</taxon>
        <taxon>Basidiomycota</taxon>
        <taxon>Agaricomycotina</taxon>
        <taxon>Agaricomycetes</taxon>
        <taxon>Agaricomycetidae</taxon>
        <taxon>Agaricales</taxon>
        <taxon>Agaricineae</taxon>
        <taxon>Psathyrellaceae</taxon>
        <taxon>Candolleomyces</taxon>
    </lineage>
</organism>
<dbReference type="InterPro" id="IPR015920">
    <property type="entry name" value="Cellobiose_DH-like_cyt"/>
</dbReference>
<feature type="domain" description="Pyrroloquinoline quinone-dependent pyranose dehydrogenase beta-propeller" evidence="2">
    <location>
        <begin position="360"/>
        <end position="676"/>
    </location>
</feature>
<comment type="caution">
    <text evidence="3">The sequence shown here is derived from an EMBL/GenBank/DDBJ whole genome shotgun (WGS) entry which is preliminary data.</text>
</comment>
<dbReference type="Pfam" id="PF22807">
    <property type="entry name" value="TrAA12"/>
    <property type="match status" value="1"/>
</dbReference>
<evidence type="ECO:0000259" key="2">
    <source>
        <dbReference type="Pfam" id="PF22807"/>
    </source>
</evidence>
<dbReference type="InterPro" id="IPR011041">
    <property type="entry name" value="Quinoprot_gluc/sorb_DH_b-prop"/>
</dbReference>
<dbReference type="PANTHER" id="PTHR47797:SF5">
    <property type="entry name" value="CELLOBIOSE DEHYDROGENASE CYTOCHROME DOMAIN-CONTAINING PROTEIN"/>
    <property type="match status" value="1"/>
</dbReference>
<evidence type="ECO:0000313" key="4">
    <source>
        <dbReference type="Proteomes" id="UP001140091"/>
    </source>
</evidence>
<dbReference type="InterPro" id="IPR054539">
    <property type="entry name" value="Beta-prop_PDH"/>
</dbReference>
<dbReference type="Gene3D" id="2.120.10.30">
    <property type="entry name" value="TolB, C-terminal domain"/>
    <property type="match status" value="1"/>
</dbReference>
<sequence>MSTIPTFELDLFSELPEMLTTGYFYYPDHSPHGESSFDAFIYDGITREVLVLQVIVDGSANLEESSKAYSEQLAGEKYHCQVVVEDILPHAQNKHDDQRRVSWHSLTHSMFSTISWPLLGATVLGLTVSVSNAQGAASQWCDSITDICFQRYYDEELNMGWGYLFPPATSASGEFVGLFTAPVSAGWIGNSLGGGMRSNPLVIGWVDSNHTALVTIRRTERMDSPGRLQGPQITLLGTSGANGTHQRIVYRCQNCTVWTGGSGGITTQLGYAAHGSTKPTDVTNADSTIPQHSIAGQHAFDVSAARSDSYSTFLEQLVAAPALRPPLGDAGTPTATAAESGTTGNPVACANAPNPSFALKTGTGWVATAVLGSLTTPRGIALDSQGNLLVIERGKGLTGHRLDSDGCVLSSRVIIEDENLNHGLDVNGNRLVASSSDIAWSWDYDPNALTASNRRVLVTGMDNPGHNTRTLHISRQNPNYLIVSVGSNGNIDEASIRTDSGTAQIRVFDMTSLPADGASYTDETYGRVMGYGLRNDVGITEDRAGNIHSVENSMDNAYRIVNGERRDIHTDNPAEKIYNLGSPASPSSFFGGYPVCYTVWEPKDFSNGDSRKQAGDWFVQDPSNSTYNDAWCDTYAGKPTVLLPPHTAPLDLKFGVKNGDNNVYAALHGSWNRNPPQVCTRPSFLSNFIWDLGLVD</sequence>
<dbReference type="CDD" id="cd09630">
    <property type="entry name" value="CDH_like_cytochrome"/>
    <property type="match status" value="1"/>
</dbReference>
<keyword evidence="4" id="KW-1185">Reference proteome</keyword>
<evidence type="ECO:0008006" key="5">
    <source>
        <dbReference type="Google" id="ProtNLM"/>
    </source>
</evidence>
<dbReference type="OrthoDB" id="507128at2759"/>
<evidence type="ECO:0000259" key="1">
    <source>
        <dbReference type="Pfam" id="PF16010"/>
    </source>
</evidence>
<reference evidence="3" key="1">
    <citation type="submission" date="2022-06" db="EMBL/GenBank/DDBJ databases">
        <title>Genome Sequence of Candolleomyces eurysporus.</title>
        <authorList>
            <person name="Buettner E."/>
        </authorList>
    </citation>
    <scope>NUCLEOTIDE SEQUENCE</scope>
    <source>
        <strain evidence="3">VTCC 930004</strain>
    </source>
</reference>